<dbReference type="AlphaFoldDB" id="A0A1C3KNQ5"/>
<feature type="region of interest" description="Disordered" evidence="1">
    <location>
        <begin position="1"/>
        <end position="93"/>
    </location>
</feature>
<organism evidence="2 3">
    <name type="scientific">Plasmodium ovale</name>
    <name type="common">malaria parasite P. ovale</name>
    <dbReference type="NCBI Taxonomy" id="36330"/>
    <lineage>
        <taxon>Eukaryota</taxon>
        <taxon>Sar</taxon>
        <taxon>Alveolata</taxon>
        <taxon>Apicomplexa</taxon>
        <taxon>Aconoidasida</taxon>
        <taxon>Haemosporida</taxon>
        <taxon>Plasmodiidae</taxon>
        <taxon>Plasmodium</taxon>
        <taxon>Plasmodium (Plasmodium)</taxon>
    </lineage>
</organism>
<reference evidence="2 3" key="1">
    <citation type="submission" date="2016-06" db="EMBL/GenBank/DDBJ databases">
        <authorList>
            <consortium name="Pathogen Informatics"/>
        </authorList>
    </citation>
    <scope>NUCLEOTIDE SEQUENCE [LARGE SCALE GENOMIC DNA]</scope>
    <source>
        <strain evidence="2">PowCR01</strain>
    </source>
</reference>
<name>A0A1C3KNQ5_PLAOA</name>
<gene>
    <name evidence="2" type="primary">PowCR01_040012400</name>
    <name evidence="2" type="ORF">POWCR01_040012400</name>
</gene>
<evidence type="ECO:0000313" key="3">
    <source>
        <dbReference type="Proteomes" id="UP000243200"/>
    </source>
</evidence>
<evidence type="ECO:0000256" key="1">
    <source>
        <dbReference type="SAM" id="MobiDB-lite"/>
    </source>
</evidence>
<sequence>MQSLIREINEISNTNTISEIGESNEESPRRGHVAKGTLQGNKSGEDDQKSGKKSAVCSSENSSSAENTRGDGSKALRMKDIYERSAMLKKKYK</sequence>
<dbReference type="Proteomes" id="UP000243200">
    <property type="component" value="Chromosome 4"/>
</dbReference>
<evidence type="ECO:0000313" key="2">
    <source>
        <dbReference type="EMBL" id="SBT75657.1"/>
    </source>
</evidence>
<protein>
    <submittedName>
        <fullName evidence="2">Uncharacterized protein</fullName>
    </submittedName>
</protein>
<accession>A0A1C3KNQ5</accession>
<dbReference type="VEuPathDB" id="PlasmoDB:POWCR01_040012400"/>
<dbReference type="VEuPathDB" id="PlasmoDB:PocGH01_04016500"/>
<feature type="compositionally biased region" description="Basic and acidic residues" evidence="1">
    <location>
        <begin position="68"/>
        <end position="83"/>
    </location>
</feature>
<dbReference type="EMBL" id="LT594508">
    <property type="protein sequence ID" value="SBT75657.1"/>
    <property type="molecule type" value="Genomic_DNA"/>
</dbReference>
<proteinExistence type="predicted"/>
<feature type="compositionally biased region" description="Low complexity" evidence="1">
    <location>
        <begin position="54"/>
        <end position="67"/>
    </location>
</feature>